<accession>A3XP21</accession>
<dbReference type="AlphaFoldDB" id="A3XP21"/>
<dbReference type="EMBL" id="AANC01000007">
    <property type="protein sequence ID" value="EAQ48707.1"/>
    <property type="molecule type" value="Genomic_DNA"/>
</dbReference>
<organism evidence="1 2">
    <name type="scientific">Leeuwenhoekiella blandensis (strain CECT 7118 / CCUG 51940 / KCTC 22103 / MED217)</name>
    <name type="common">Flavobacterium sp. (strain MED217)</name>
    <dbReference type="NCBI Taxonomy" id="398720"/>
    <lineage>
        <taxon>Bacteria</taxon>
        <taxon>Pseudomonadati</taxon>
        <taxon>Bacteroidota</taxon>
        <taxon>Flavobacteriia</taxon>
        <taxon>Flavobacteriales</taxon>
        <taxon>Flavobacteriaceae</taxon>
        <taxon>Leeuwenhoekiella</taxon>
    </lineage>
</organism>
<gene>
    <name evidence="1" type="ORF">MED217_09170</name>
</gene>
<comment type="caution">
    <text evidence="1">The sequence shown here is derived from an EMBL/GenBank/DDBJ whole genome shotgun (WGS) entry which is preliminary data.</text>
</comment>
<evidence type="ECO:0000313" key="2">
    <source>
        <dbReference type="Proteomes" id="UP000001601"/>
    </source>
</evidence>
<evidence type="ECO:0000313" key="1">
    <source>
        <dbReference type="EMBL" id="EAQ48707.1"/>
    </source>
</evidence>
<name>A3XP21_LEEBM</name>
<dbReference type="HOGENOM" id="CLU_3081269_0_0_10"/>
<dbReference type="Proteomes" id="UP000001601">
    <property type="component" value="Unassembled WGS sequence"/>
</dbReference>
<protein>
    <submittedName>
        <fullName evidence="1">Uncharacterized protein</fullName>
    </submittedName>
</protein>
<proteinExistence type="predicted"/>
<keyword evidence="2" id="KW-1185">Reference proteome</keyword>
<reference evidence="1 2" key="1">
    <citation type="journal article" date="2007" name="Nature">
        <title>Light stimulates growth of proteorhodopsin-containing marine Flavobacteria.</title>
        <authorList>
            <person name="Gomez-Consarnau L."/>
            <person name="Gonzalez J.M."/>
            <person name="Coll-Llado M."/>
            <person name="Gourdon P."/>
            <person name="Pascher T."/>
            <person name="Neutze R."/>
            <person name="Pedros-Alio C."/>
            <person name="Pinhassi J."/>
        </authorList>
    </citation>
    <scope>NUCLEOTIDE SEQUENCE [LARGE SCALE GENOMIC DNA]</scope>
    <source>
        <strain evidence="1 2">MED217</strain>
    </source>
</reference>
<sequence>MTNYTSKYQATKDTIINKIGTELISVQTKLFFLFAPATVIKRELINEAKKVP</sequence>